<evidence type="ECO:0000256" key="2">
    <source>
        <dbReference type="ARBA" id="ARBA00038350"/>
    </source>
</evidence>
<feature type="compositionally biased region" description="Low complexity" evidence="3">
    <location>
        <begin position="89"/>
        <end position="104"/>
    </location>
</feature>
<evidence type="ECO:0000313" key="6">
    <source>
        <dbReference type="Proteomes" id="UP000266643"/>
    </source>
</evidence>
<comment type="similarity">
    <text evidence="2">Belongs to the HFCD (homooligomeric flavin containing Cys decarboxylase) superfamily.</text>
</comment>
<dbReference type="GO" id="GO:0010181">
    <property type="term" value="F:FMN binding"/>
    <property type="evidence" value="ECO:0007669"/>
    <property type="project" value="TreeGrafter"/>
</dbReference>
<name>A0A397CJ75_APHAT</name>
<evidence type="ECO:0000259" key="4">
    <source>
        <dbReference type="Pfam" id="PF02441"/>
    </source>
</evidence>
<evidence type="ECO:0000256" key="3">
    <source>
        <dbReference type="SAM" id="MobiDB-lite"/>
    </source>
</evidence>
<dbReference type="GO" id="GO:0004633">
    <property type="term" value="F:phosphopantothenoylcysteine decarboxylase activity"/>
    <property type="evidence" value="ECO:0007669"/>
    <property type="project" value="TreeGrafter"/>
</dbReference>
<dbReference type="SUPFAM" id="SSF52507">
    <property type="entry name" value="Homo-oligomeric flavin-containing Cys decarboxylases, HFCD"/>
    <property type="match status" value="1"/>
</dbReference>
<reference evidence="5 6" key="1">
    <citation type="submission" date="2018-08" db="EMBL/GenBank/DDBJ databases">
        <title>Aphanomyces genome sequencing and annotation.</title>
        <authorList>
            <person name="Minardi D."/>
            <person name="Oidtmann B."/>
            <person name="Van Der Giezen M."/>
            <person name="Studholme D.J."/>
        </authorList>
    </citation>
    <scope>NUCLEOTIDE SEQUENCE [LARGE SCALE GENOMIC DNA]</scope>
    <source>
        <strain evidence="5 6">D2</strain>
    </source>
</reference>
<evidence type="ECO:0000256" key="1">
    <source>
        <dbReference type="ARBA" id="ARBA00022993"/>
    </source>
</evidence>
<dbReference type="PANTHER" id="PTHR14359">
    <property type="entry name" value="HOMO-OLIGOMERIC FLAVIN CONTAINING CYS DECARBOXYLASE FAMILY"/>
    <property type="match status" value="1"/>
</dbReference>
<protein>
    <recommendedName>
        <fullName evidence="4">Flavoprotein domain-containing protein</fullName>
    </recommendedName>
</protein>
<dbReference type="InterPro" id="IPR009057">
    <property type="entry name" value="Homeodomain-like_sf"/>
</dbReference>
<dbReference type="InterPro" id="IPR036551">
    <property type="entry name" value="Flavin_trans-like"/>
</dbReference>
<dbReference type="GO" id="GO:0071513">
    <property type="term" value="C:phosphopantothenoylcysteine decarboxylase complex"/>
    <property type="evidence" value="ECO:0007669"/>
    <property type="project" value="TreeGrafter"/>
</dbReference>
<dbReference type="PANTHER" id="PTHR14359:SF6">
    <property type="entry name" value="PHOSPHOPANTOTHENOYLCYSTEINE DECARBOXYLASE"/>
    <property type="match status" value="1"/>
</dbReference>
<dbReference type="GO" id="GO:0015937">
    <property type="term" value="P:coenzyme A biosynthetic process"/>
    <property type="evidence" value="ECO:0007669"/>
    <property type="project" value="UniProtKB-KW"/>
</dbReference>
<dbReference type="SUPFAM" id="SSF46689">
    <property type="entry name" value="Homeodomain-like"/>
    <property type="match status" value="1"/>
</dbReference>
<dbReference type="Gene3D" id="3.40.50.1950">
    <property type="entry name" value="Flavin prenyltransferase-like"/>
    <property type="match status" value="1"/>
</dbReference>
<feature type="domain" description="Flavoprotein" evidence="4">
    <location>
        <begin position="137"/>
        <end position="337"/>
    </location>
</feature>
<dbReference type="VEuPathDB" id="FungiDB:H257_05389"/>
<keyword evidence="1" id="KW-0173">Coenzyme A biosynthesis</keyword>
<evidence type="ECO:0000313" key="5">
    <source>
        <dbReference type="EMBL" id="RHY44515.1"/>
    </source>
</evidence>
<feature type="region of interest" description="Disordered" evidence="3">
    <location>
        <begin position="52"/>
        <end position="107"/>
    </location>
</feature>
<feature type="compositionally biased region" description="Basic and acidic residues" evidence="3">
    <location>
        <begin position="76"/>
        <end position="86"/>
    </location>
</feature>
<accession>A0A397CJ75</accession>
<dbReference type="InterPro" id="IPR003382">
    <property type="entry name" value="Flavoprotein"/>
</dbReference>
<dbReference type="Proteomes" id="UP000266643">
    <property type="component" value="Unassembled WGS sequence"/>
</dbReference>
<dbReference type="Pfam" id="PF02441">
    <property type="entry name" value="Flavoprotein"/>
    <property type="match status" value="1"/>
</dbReference>
<organism evidence="5 6">
    <name type="scientific">Aphanomyces astaci</name>
    <name type="common">Crayfish plague agent</name>
    <dbReference type="NCBI Taxonomy" id="112090"/>
    <lineage>
        <taxon>Eukaryota</taxon>
        <taxon>Sar</taxon>
        <taxon>Stramenopiles</taxon>
        <taxon>Oomycota</taxon>
        <taxon>Saprolegniomycetes</taxon>
        <taxon>Saprolegniales</taxon>
        <taxon>Verrucalvaceae</taxon>
        <taxon>Aphanomyces</taxon>
    </lineage>
</organism>
<dbReference type="Gene3D" id="1.10.10.60">
    <property type="entry name" value="Homeodomain-like"/>
    <property type="match status" value="1"/>
</dbReference>
<gene>
    <name evidence="5" type="ORF">DYB30_004518</name>
</gene>
<dbReference type="AlphaFoldDB" id="A0A397CJ75"/>
<proteinExistence type="inferred from homology"/>
<dbReference type="EMBL" id="QUTD01008880">
    <property type="protein sequence ID" value="RHY44515.1"/>
    <property type="molecule type" value="Genomic_DNA"/>
</dbReference>
<sequence>MAPKQRIHKSIEEKVRIIACVEGGMSHLAASKEFGVSRPAVTKMLKEKDLITAKHEQPWSATPVAAPHKRKKTPRRHDTLSVDIKSDGASSSSSSSSAPAVSSPEPTQIDVQPLLHAHHVLTDDNTSSSTDQPRRPRVLLAASGSVATVKVPALAVQLAAVADVRVVVTKAAQFFLDKAATYDPEAHAAFIALSLPILRDDDEWNAWSSLGDPVLHIHLRDWADVMCIAPLSANTMAKLAGGLCDNLVTCVARAWSTAKPLIVAPAMNTQMYAHPATESHLHLLKSFGYSIVSPVSKALACGEVGTLLLCLIHYQIWRSVGNGALASVDTIVGTVVRSLALLAPSTPHAPSPL</sequence>
<comment type="caution">
    <text evidence="5">The sequence shown here is derived from an EMBL/GenBank/DDBJ whole genome shotgun (WGS) entry which is preliminary data.</text>
</comment>